<feature type="transmembrane region" description="Helical" evidence="1">
    <location>
        <begin position="87"/>
        <end position="107"/>
    </location>
</feature>
<evidence type="ECO:0000313" key="3">
    <source>
        <dbReference type="Proteomes" id="UP000469558"/>
    </source>
</evidence>
<evidence type="ECO:0000313" key="2">
    <source>
        <dbReference type="EMBL" id="TVY75760.1"/>
    </source>
</evidence>
<dbReference type="InterPro" id="IPR046580">
    <property type="entry name" value="DUF6640"/>
</dbReference>
<keyword evidence="1" id="KW-1133">Transmembrane helix</keyword>
<accession>A0A8T9C4M4</accession>
<evidence type="ECO:0000256" key="1">
    <source>
        <dbReference type="SAM" id="Phobius"/>
    </source>
</evidence>
<keyword evidence="1" id="KW-0812">Transmembrane</keyword>
<sequence length="152" mass="16913">MSASPSTPGRLLLTLSAITTTFGGFIADWNHTHVYNPNWPPHAKFHNGQTMSLGFCLGLSTLYYTWRNSNSNTNISLEKQKDDLKTAAWLACMYWVTQLSAACYPGSLPVDPEFGDGFPQAWICAGEFVVVGLGVALEWRRLGRVKREGKRE</sequence>
<proteinExistence type="predicted"/>
<dbReference type="EMBL" id="QGMK01000956">
    <property type="protein sequence ID" value="TVY75760.1"/>
    <property type="molecule type" value="Genomic_DNA"/>
</dbReference>
<protein>
    <recommendedName>
        <fullName evidence="4">Acetyltransferase</fullName>
    </recommendedName>
</protein>
<organism evidence="2 3">
    <name type="scientific">Lachnellula suecica</name>
    <dbReference type="NCBI Taxonomy" id="602035"/>
    <lineage>
        <taxon>Eukaryota</taxon>
        <taxon>Fungi</taxon>
        <taxon>Dikarya</taxon>
        <taxon>Ascomycota</taxon>
        <taxon>Pezizomycotina</taxon>
        <taxon>Leotiomycetes</taxon>
        <taxon>Helotiales</taxon>
        <taxon>Lachnaceae</taxon>
        <taxon>Lachnellula</taxon>
    </lineage>
</organism>
<feature type="transmembrane region" description="Helical" evidence="1">
    <location>
        <begin position="119"/>
        <end position="137"/>
    </location>
</feature>
<name>A0A8T9C4M4_9HELO</name>
<comment type="caution">
    <text evidence="2">The sequence shown here is derived from an EMBL/GenBank/DDBJ whole genome shotgun (WGS) entry which is preliminary data.</text>
</comment>
<gene>
    <name evidence="2" type="ORF">LSUE1_G007268</name>
</gene>
<dbReference type="Pfam" id="PF20345">
    <property type="entry name" value="DUF6640"/>
    <property type="match status" value="1"/>
</dbReference>
<dbReference type="AlphaFoldDB" id="A0A8T9C4M4"/>
<keyword evidence="1" id="KW-0472">Membrane</keyword>
<reference evidence="2 3" key="1">
    <citation type="submission" date="2018-05" db="EMBL/GenBank/DDBJ databases">
        <title>Genome sequencing and assembly of the regulated plant pathogen Lachnellula willkommii and related sister species for the development of diagnostic species identification markers.</title>
        <authorList>
            <person name="Giroux E."/>
            <person name="Bilodeau G."/>
        </authorList>
    </citation>
    <scope>NUCLEOTIDE SEQUENCE [LARGE SCALE GENOMIC DNA]</scope>
    <source>
        <strain evidence="2 3">CBS 268.59</strain>
    </source>
</reference>
<keyword evidence="3" id="KW-1185">Reference proteome</keyword>
<dbReference type="OrthoDB" id="2819018at2759"/>
<dbReference type="Proteomes" id="UP000469558">
    <property type="component" value="Unassembled WGS sequence"/>
</dbReference>
<feature type="transmembrane region" description="Helical" evidence="1">
    <location>
        <begin position="47"/>
        <end position="66"/>
    </location>
</feature>
<evidence type="ECO:0008006" key="4">
    <source>
        <dbReference type="Google" id="ProtNLM"/>
    </source>
</evidence>